<evidence type="ECO:0000313" key="1">
    <source>
        <dbReference type="EMBL" id="KAI9900474.1"/>
    </source>
</evidence>
<dbReference type="EMBL" id="CM047943">
    <property type="protein sequence ID" value="KAI9900474.1"/>
    <property type="molecule type" value="Genomic_DNA"/>
</dbReference>
<dbReference type="Proteomes" id="UP001163324">
    <property type="component" value="Chromosome 4"/>
</dbReference>
<keyword evidence="2" id="KW-1185">Reference proteome</keyword>
<organism evidence="1 2">
    <name type="scientific">Trichothecium roseum</name>
    <dbReference type="NCBI Taxonomy" id="47278"/>
    <lineage>
        <taxon>Eukaryota</taxon>
        <taxon>Fungi</taxon>
        <taxon>Dikarya</taxon>
        <taxon>Ascomycota</taxon>
        <taxon>Pezizomycotina</taxon>
        <taxon>Sordariomycetes</taxon>
        <taxon>Hypocreomycetidae</taxon>
        <taxon>Hypocreales</taxon>
        <taxon>Hypocreales incertae sedis</taxon>
        <taxon>Trichothecium</taxon>
    </lineage>
</organism>
<name>A0ACC0V205_9HYPO</name>
<evidence type="ECO:0000313" key="2">
    <source>
        <dbReference type="Proteomes" id="UP001163324"/>
    </source>
</evidence>
<comment type="caution">
    <text evidence="1">The sequence shown here is derived from an EMBL/GenBank/DDBJ whole genome shotgun (WGS) entry which is preliminary data.</text>
</comment>
<protein>
    <submittedName>
        <fullName evidence="1">Uncharacterized protein</fullName>
    </submittedName>
</protein>
<sequence>MRIPLRGPKKVEEAPSEKDGEAPPPPYSDAPEASLQIHPAPSRQGLVVKVNPPRSPPDDTHHVPSDIVLVIDVSGSMGARADVPGEDPAESTGLSVLDLVKHASLTVVETMNENDRLGIVTFSSKSSVVQALTPMTEENKDAARKNIKGLRRCDATNLWHGILDGVKVVKEGGDSSRVPAVLVLTDGMPNHMCPPMGYVPKLKTMMPLPATIHTFGFGYSLRSGLLKSIAEIGGGNYAFIPDAGMIGTVFVHAVANLQATYATDAVLKLQYAEPMEMNLITGKTVDQHTHHVDQQAGAPTAPPTHQLTIPLGNLQFGQSRDIFLKARNIPKAESDEKGLAIVQAELSYNLPGSKEPRPSPKASARRSMLATAEMTDAEAAYHESRAMICNYLLSLSSLDGLDEYHPIPKEDLPERREALADLIRAIPAAKFSDPQNASLMDDLAGKEPKGQISLATSKPDFWLKWGCHYIPSLLNAHTRQICNTFKDPGPLQYGTESPLFLACRDRLDSAFDNLPPPEPTLSKTSSSPIVMSRYHNSSGVCFAASTPVELASGETVAIRHLKRGMSVRTPLGSRKVALVLRTPVREESMCRIKDVIVTPWHPISSDGKRYIFPVYAVERPVSYSGAIYSILLQWDADPAAHAIRVGGSMWGVSLGHGITSGADMRAHEFFGNYEAVAESLLKLAVRRDGRVAGNGVVRDAKTGDVTAFRGVEDGTETCHVS</sequence>
<gene>
    <name evidence="1" type="ORF">N3K66_004736</name>
</gene>
<proteinExistence type="predicted"/>
<reference evidence="1" key="1">
    <citation type="submission" date="2022-10" db="EMBL/GenBank/DDBJ databases">
        <title>Complete Genome of Trichothecium roseum strain YXFP-22015, a Plant Pathogen Isolated from Citrus.</title>
        <authorList>
            <person name="Wang Y."/>
            <person name="Zhu L."/>
        </authorList>
    </citation>
    <scope>NUCLEOTIDE SEQUENCE</scope>
    <source>
        <strain evidence="1">YXFP-22015</strain>
    </source>
</reference>
<accession>A0ACC0V205</accession>